<keyword evidence="3" id="KW-1185">Reference proteome</keyword>
<proteinExistence type="predicted"/>
<dbReference type="AlphaFoldDB" id="A0A368XKI8"/>
<name>A0A368XKI8_9BURK</name>
<organism evidence="2 3">
    <name type="scientific">Pseudorhodoferax soli</name>
    <dbReference type="NCBI Taxonomy" id="545864"/>
    <lineage>
        <taxon>Bacteria</taxon>
        <taxon>Pseudomonadati</taxon>
        <taxon>Pseudomonadota</taxon>
        <taxon>Betaproteobacteria</taxon>
        <taxon>Burkholderiales</taxon>
        <taxon>Comamonadaceae</taxon>
    </lineage>
</organism>
<gene>
    <name evidence="2" type="ORF">DES41_10713</name>
</gene>
<keyword evidence="1 2" id="KW-0808">Transferase</keyword>
<dbReference type="OrthoDB" id="5294844at2"/>
<evidence type="ECO:0000313" key="2">
    <source>
        <dbReference type="EMBL" id="RCW68492.1"/>
    </source>
</evidence>
<dbReference type="EMBL" id="QPJK01000007">
    <property type="protein sequence ID" value="RCW68492.1"/>
    <property type="molecule type" value="Genomic_DNA"/>
</dbReference>
<dbReference type="SUPFAM" id="SSF89796">
    <property type="entry name" value="CoA-transferase family III (CaiB/BaiF)"/>
    <property type="match status" value="1"/>
</dbReference>
<sequence>MTMNDSDGSAAASLPFHGVRVLDASQGLAGPYCGSLLAQQGAEVIKLEPPLGDWSRGIGQRYNNHTAIDLMANRGKKSLAIDIKRDGAAEAVLRLAERCDVFIESFRPGVVDKLGIGYEQVRARNPDVVYLSVSGFGQQGPGAQQAATDTVIQGFSGMMSLNTDAQGRPRRLGFLAVDTLTALYAFQALASALYGRLRGQPGRHIDVSLMQSTAAFLSAKLIEGSLEGDDPVALNVPAGVYRTRDGWIAVTLSKESQYGALCRATGRADLAEEPDFDSFVKRARHAAHLETQFAMALLERGTQDWLAHLAAHGVVASEVNTLGTWFRHPLVEAVDAAPEVSDPSCGVFRMPRTPGVSAPRPGDPRYAWPDVGDSSHALLQSIGCSQAEIDRLLAP</sequence>
<dbReference type="Gene3D" id="3.40.50.10540">
    <property type="entry name" value="Crotonobetainyl-coa:carnitine coa-transferase, domain 1"/>
    <property type="match status" value="1"/>
</dbReference>
<reference evidence="2 3" key="1">
    <citation type="submission" date="2018-07" db="EMBL/GenBank/DDBJ databases">
        <title>Genomic Encyclopedia of Type Strains, Phase IV (KMG-IV): sequencing the most valuable type-strain genomes for metagenomic binning, comparative biology and taxonomic classification.</title>
        <authorList>
            <person name="Goeker M."/>
        </authorList>
    </citation>
    <scope>NUCLEOTIDE SEQUENCE [LARGE SCALE GENOMIC DNA]</scope>
    <source>
        <strain evidence="2 3">DSM 21634</strain>
    </source>
</reference>
<comment type="caution">
    <text evidence="2">The sequence shown here is derived from an EMBL/GenBank/DDBJ whole genome shotgun (WGS) entry which is preliminary data.</text>
</comment>
<dbReference type="InterPro" id="IPR023606">
    <property type="entry name" value="CoA-Trfase_III_dom_1_sf"/>
</dbReference>
<evidence type="ECO:0000256" key="1">
    <source>
        <dbReference type="ARBA" id="ARBA00022679"/>
    </source>
</evidence>
<evidence type="ECO:0000313" key="3">
    <source>
        <dbReference type="Proteomes" id="UP000252884"/>
    </source>
</evidence>
<accession>A0A368XKI8</accession>
<dbReference type="PANTHER" id="PTHR48207">
    <property type="entry name" value="SUCCINATE--HYDROXYMETHYLGLUTARATE COA-TRANSFERASE"/>
    <property type="match status" value="1"/>
</dbReference>
<dbReference type="Gene3D" id="3.30.1540.10">
    <property type="entry name" value="formyl-coa transferase, domain 3"/>
    <property type="match status" value="1"/>
</dbReference>
<dbReference type="PANTHER" id="PTHR48207:SF3">
    <property type="entry name" value="SUCCINATE--HYDROXYMETHYLGLUTARATE COA-TRANSFERASE"/>
    <property type="match status" value="1"/>
</dbReference>
<dbReference type="Pfam" id="PF02515">
    <property type="entry name" value="CoA_transf_3"/>
    <property type="match status" value="1"/>
</dbReference>
<dbReference type="InterPro" id="IPR044855">
    <property type="entry name" value="CoA-Trfase_III_dom3_sf"/>
</dbReference>
<dbReference type="GO" id="GO:0008410">
    <property type="term" value="F:CoA-transferase activity"/>
    <property type="evidence" value="ECO:0007669"/>
    <property type="project" value="TreeGrafter"/>
</dbReference>
<protein>
    <submittedName>
        <fullName evidence="2">Crotonobetainyl-CoA:carnitine CoA-transferase CaiB-like acyl-CoA transferase</fullName>
    </submittedName>
</protein>
<dbReference type="InterPro" id="IPR050483">
    <property type="entry name" value="CoA-transferase_III_domain"/>
</dbReference>
<dbReference type="InterPro" id="IPR003673">
    <property type="entry name" value="CoA-Trfase_fam_III"/>
</dbReference>
<dbReference type="Proteomes" id="UP000252884">
    <property type="component" value="Unassembled WGS sequence"/>
</dbReference>